<dbReference type="Proteomes" id="UP001172673">
    <property type="component" value="Unassembled WGS sequence"/>
</dbReference>
<dbReference type="EMBL" id="JAPDRK010000009">
    <property type="protein sequence ID" value="KAJ9608887.1"/>
    <property type="molecule type" value="Genomic_DNA"/>
</dbReference>
<proteinExistence type="predicted"/>
<feature type="chain" id="PRO_5041377498" description="Cyanovirin-N domain-containing protein" evidence="1">
    <location>
        <begin position="20"/>
        <end position="127"/>
    </location>
</feature>
<organism evidence="2 3">
    <name type="scientific">Cladophialophora chaetospira</name>
    <dbReference type="NCBI Taxonomy" id="386627"/>
    <lineage>
        <taxon>Eukaryota</taxon>
        <taxon>Fungi</taxon>
        <taxon>Dikarya</taxon>
        <taxon>Ascomycota</taxon>
        <taxon>Pezizomycotina</taxon>
        <taxon>Eurotiomycetes</taxon>
        <taxon>Chaetothyriomycetidae</taxon>
        <taxon>Chaetothyriales</taxon>
        <taxon>Herpotrichiellaceae</taxon>
        <taxon>Cladophialophora</taxon>
    </lineage>
</organism>
<feature type="signal peptide" evidence="1">
    <location>
        <begin position="1"/>
        <end position="19"/>
    </location>
</feature>
<keyword evidence="3" id="KW-1185">Reference proteome</keyword>
<accession>A0AA38X8R3</accession>
<keyword evidence="1" id="KW-0732">Signal</keyword>
<protein>
    <recommendedName>
        <fullName evidence="4">Cyanovirin-N domain-containing protein</fullName>
    </recommendedName>
</protein>
<name>A0AA38X8R3_9EURO</name>
<evidence type="ECO:0000256" key="1">
    <source>
        <dbReference type="SAM" id="SignalP"/>
    </source>
</evidence>
<sequence>MRLIAVSSATALLVTSSLANTISLGHDAINNYAWSSGSSPCPGTTISPTTSSYCGKTFELGSSTYRLSKCGETDFQLQERAGDDGWVFNSYCYPPDSGDLRIECGGETEQWVVTEQFNCGVPPRRDA</sequence>
<evidence type="ECO:0000313" key="2">
    <source>
        <dbReference type="EMBL" id="KAJ9608887.1"/>
    </source>
</evidence>
<reference evidence="2" key="1">
    <citation type="submission" date="2022-10" db="EMBL/GenBank/DDBJ databases">
        <title>Culturing micro-colonial fungi from biological soil crusts in the Mojave desert and describing Neophaeococcomyces mojavensis, and introducing the new genera and species Taxawa tesnikishii.</title>
        <authorList>
            <person name="Kurbessoian T."/>
            <person name="Stajich J.E."/>
        </authorList>
    </citation>
    <scope>NUCLEOTIDE SEQUENCE</scope>
    <source>
        <strain evidence="2">TK_41</strain>
    </source>
</reference>
<comment type="caution">
    <text evidence="2">The sequence shown here is derived from an EMBL/GenBank/DDBJ whole genome shotgun (WGS) entry which is preliminary data.</text>
</comment>
<evidence type="ECO:0008006" key="4">
    <source>
        <dbReference type="Google" id="ProtNLM"/>
    </source>
</evidence>
<evidence type="ECO:0000313" key="3">
    <source>
        <dbReference type="Proteomes" id="UP001172673"/>
    </source>
</evidence>
<gene>
    <name evidence="2" type="ORF">H2200_006658</name>
</gene>
<dbReference type="AlphaFoldDB" id="A0AA38X8R3"/>